<reference evidence="4 5" key="1">
    <citation type="submission" date="2021-07" db="EMBL/GenBank/DDBJ databases">
        <title>The draft genome sequence of Sphingomicrobium sp. B8.</title>
        <authorList>
            <person name="Mu L."/>
        </authorList>
    </citation>
    <scope>NUCLEOTIDE SEQUENCE [LARGE SCALE GENOMIC DNA]</scope>
    <source>
        <strain evidence="4 5">B8</strain>
    </source>
</reference>
<evidence type="ECO:0000313" key="5">
    <source>
        <dbReference type="Proteomes" id="UP000698028"/>
    </source>
</evidence>
<feature type="signal peptide" evidence="2">
    <location>
        <begin position="1"/>
        <end position="22"/>
    </location>
</feature>
<feature type="region of interest" description="Disordered" evidence="1">
    <location>
        <begin position="258"/>
        <end position="290"/>
    </location>
</feature>
<evidence type="ECO:0000259" key="3">
    <source>
        <dbReference type="Pfam" id="PF09832"/>
    </source>
</evidence>
<dbReference type="RefSeq" id="WP_218632316.1">
    <property type="nucleotide sequence ID" value="NZ_JAHVAH010000001.1"/>
</dbReference>
<dbReference type="EMBL" id="JAHVAH010000001">
    <property type="protein sequence ID" value="MBW0144310.1"/>
    <property type="molecule type" value="Genomic_DNA"/>
</dbReference>
<feature type="chain" id="PRO_5046898490" evidence="2">
    <location>
        <begin position="23"/>
        <end position="312"/>
    </location>
</feature>
<organism evidence="4 5">
    <name type="scientific">Sphingomicrobium clamense</name>
    <dbReference type="NCBI Taxonomy" id="2851013"/>
    <lineage>
        <taxon>Bacteria</taxon>
        <taxon>Pseudomonadati</taxon>
        <taxon>Pseudomonadota</taxon>
        <taxon>Alphaproteobacteria</taxon>
        <taxon>Sphingomonadales</taxon>
        <taxon>Sphingomonadaceae</taxon>
        <taxon>Sphingomicrobium</taxon>
    </lineage>
</organism>
<protein>
    <submittedName>
        <fullName evidence="4">DUF2059 domain-containing protein</fullName>
    </submittedName>
</protein>
<comment type="caution">
    <text evidence="4">The sequence shown here is derived from an EMBL/GenBank/DDBJ whole genome shotgun (WGS) entry which is preliminary data.</text>
</comment>
<sequence>MKKLILAAASGIAMTVATPALAADVPQDAAVETVAVEMSDARYALALGAVDAYWPQGNSQYMVNYLAGTFADELLYTPIGELVEKYGLMDAVDDIADMVGAIEEIEATMEGEEGDAEGEEEAANPMQPGPEQMAKGMLAMFEDQRLIDMLGAQDEHLEERITIAREVLNEELPPMFAAAEPEMRKAFAEAFARRFDDQELAAIAAFAATPTGQKYAKEQWVMSFDPAYFKAMIASAPAYIEGMPALVEKMDARMAHLPPMFPEDEDEGEGEEAAEDKEPTAEELIAEAEELEAHAAEILEEAAALRAKAAEL</sequence>
<dbReference type="Pfam" id="PF09832">
    <property type="entry name" value="DUF2059"/>
    <property type="match status" value="1"/>
</dbReference>
<name>A0ABS6V428_9SPHN</name>
<feature type="compositionally biased region" description="Acidic residues" evidence="1">
    <location>
        <begin position="262"/>
        <end position="275"/>
    </location>
</feature>
<gene>
    <name evidence="4" type="ORF">KTQ36_03250</name>
</gene>
<accession>A0ABS6V428</accession>
<dbReference type="InterPro" id="IPR018637">
    <property type="entry name" value="DUF2059"/>
</dbReference>
<feature type="domain" description="DUF2059" evidence="3">
    <location>
        <begin position="182"/>
        <end position="219"/>
    </location>
</feature>
<proteinExistence type="predicted"/>
<evidence type="ECO:0000256" key="2">
    <source>
        <dbReference type="SAM" id="SignalP"/>
    </source>
</evidence>
<keyword evidence="2" id="KW-0732">Signal</keyword>
<evidence type="ECO:0000256" key="1">
    <source>
        <dbReference type="SAM" id="MobiDB-lite"/>
    </source>
</evidence>
<dbReference type="Proteomes" id="UP000698028">
    <property type="component" value="Unassembled WGS sequence"/>
</dbReference>
<keyword evidence="5" id="KW-1185">Reference proteome</keyword>
<evidence type="ECO:0000313" key="4">
    <source>
        <dbReference type="EMBL" id="MBW0144310.1"/>
    </source>
</evidence>